<evidence type="ECO:0000256" key="3">
    <source>
        <dbReference type="ARBA" id="ARBA00022475"/>
    </source>
</evidence>
<feature type="domain" description="ABC transmembrane type-1" evidence="8">
    <location>
        <begin position="72"/>
        <end position="261"/>
    </location>
</feature>
<evidence type="ECO:0000256" key="6">
    <source>
        <dbReference type="ARBA" id="ARBA00023136"/>
    </source>
</evidence>
<organism evidence="9 10">
    <name type="scientific">Amycolatopsis melonis</name>
    <dbReference type="NCBI Taxonomy" id="3156488"/>
    <lineage>
        <taxon>Bacteria</taxon>
        <taxon>Bacillati</taxon>
        <taxon>Actinomycetota</taxon>
        <taxon>Actinomycetes</taxon>
        <taxon>Pseudonocardiales</taxon>
        <taxon>Pseudonocardiaceae</taxon>
        <taxon>Amycolatopsis</taxon>
    </lineage>
</organism>
<feature type="transmembrane region" description="Helical" evidence="7">
    <location>
        <begin position="186"/>
        <end position="205"/>
    </location>
</feature>
<keyword evidence="5 7" id="KW-1133">Transmembrane helix</keyword>
<feature type="transmembrane region" description="Helical" evidence="7">
    <location>
        <begin position="12"/>
        <end position="32"/>
    </location>
</feature>
<dbReference type="PANTHER" id="PTHR43744:SF8">
    <property type="entry name" value="SN-GLYCEROL-3-PHOSPHATE TRANSPORT SYSTEM PERMEASE PROTEIN UGPE"/>
    <property type="match status" value="1"/>
</dbReference>
<comment type="caution">
    <text evidence="9">The sequence shown here is derived from an EMBL/GenBank/DDBJ whole genome shotgun (WGS) entry which is preliminary data.</text>
</comment>
<evidence type="ECO:0000313" key="10">
    <source>
        <dbReference type="Proteomes" id="UP001440984"/>
    </source>
</evidence>
<dbReference type="PANTHER" id="PTHR43744">
    <property type="entry name" value="ABC TRANSPORTER PERMEASE PROTEIN MG189-RELATED-RELATED"/>
    <property type="match status" value="1"/>
</dbReference>
<dbReference type="SUPFAM" id="SSF161098">
    <property type="entry name" value="MetI-like"/>
    <property type="match status" value="1"/>
</dbReference>
<evidence type="ECO:0000256" key="1">
    <source>
        <dbReference type="ARBA" id="ARBA00004651"/>
    </source>
</evidence>
<keyword evidence="3" id="KW-1003">Cell membrane</keyword>
<proteinExistence type="inferred from homology"/>
<dbReference type="EMBL" id="JBDZYD010000002">
    <property type="protein sequence ID" value="MEQ0558507.1"/>
    <property type="molecule type" value="Genomic_DNA"/>
</dbReference>
<comment type="similarity">
    <text evidence="7">Belongs to the binding-protein-dependent transport system permease family.</text>
</comment>
<dbReference type="RefSeq" id="WP_348947904.1">
    <property type="nucleotide sequence ID" value="NZ_JBDZYD010000002.1"/>
</dbReference>
<evidence type="ECO:0000256" key="2">
    <source>
        <dbReference type="ARBA" id="ARBA00022448"/>
    </source>
</evidence>
<protein>
    <submittedName>
        <fullName evidence="9">Carbohydrate ABC transporter permease</fullName>
    </submittedName>
</protein>
<feature type="transmembrane region" description="Helical" evidence="7">
    <location>
        <begin position="71"/>
        <end position="95"/>
    </location>
</feature>
<gene>
    <name evidence="9" type="ORF">ABJI51_05465</name>
</gene>
<reference evidence="9 10" key="1">
    <citation type="submission" date="2024-05" db="EMBL/GenBank/DDBJ databases">
        <authorList>
            <person name="Zhao H."/>
            <person name="Xu Y."/>
            <person name="Lin S."/>
            <person name="Spain J.C."/>
            <person name="Zhou N.-Y."/>
        </authorList>
    </citation>
    <scope>NUCLEOTIDE SEQUENCE [LARGE SCALE GENOMIC DNA]</scope>
    <source>
        <strain evidence="9 10">NEAU-NG30</strain>
    </source>
</reference>
<dbReference type="Pfam" id="PF00528">
    <property type="entry name" value="BPD_transp_1"/>
    <property type="match status" value="1"/>
</dbReference>
<evidence type="ECO:0000256" key="4">
    <source>
        <dbReference type="ARBA" id="ARBA00022692"/>
    </source>
</evidence>
<dbReference type="CDD" id="cd06261">
    <property type="entry name" value="TM_PBP2"/>
    <property type="match status" value="1"/>
</dbReference>
<evidence type="ECO:0000259" key="8">
    <source>
        <dbReference type="PROSITE" id="PS50928"/>
    </source>
</evidence>
<keyword evidence="4 7" id="KW-0812">Transmembrane</keyword>
<dbReference type="InterPro" id="IPR000515">
    <property type="entry name" value="MetI-like"/>
</dbReference>
<name>A0ABV0L868_9PSEU</name>
<dbReference type="Gene3D" id="1.10.3720.10">
    <property type="entry name" value="MetI-like"/>
    <property type="match status" value="1"/>
</dbReference>
<evidence type="ECO:0000256" key="7">
    <source>
        <dbReference type="RuleBase" id="RU363032"/>
    </source>
</evidence>
<sequence length="275" mass="30299">MTAARMTPGRWVIWVLLIAGGLVMIFPVYWMFATAFAPKGALLDGSLRLWPPRLTLDNLRQAWESQPVGRWVANSVLTTVAGVVLTVLVSLLAGYAFAKYRFRGHNVLFLAILLTIMVPIQVIMVPEFLVVAKLNLVGTLWAVILPRAAEGIAVFIARQFMLGIPDELLEAARLDGAGELTVFRKVVLPLCGPLVGVLVILAFVWRWNDLIWPLVALKPDTNYTLPLGLQSMHGTFNSPIEAIMAVSVLAMVPVLVVFVVFQRRFVQGITSTGLR</sequence>
<accession>A0ABV0L868</accession>
<comment type="subcellular location">
    <subcellularLocation>
        <location evidence="1 7">Cell membrane</location>
        <topology evidence="1 7">Multi-pass membrane protein</topology>
    </subcellularLocation>
</comment>
<keyword evidence="6 7" id="KW-0472">Membrane</keyword>
<feature type="transmembrane region" description="Helical" evidence="7">
    <location>
        <begin position="107"/>
        <end position="124"/>
    </location>
</feature>
<keyword evidence="10" id="KW-1185">Reference proteome</keyword>
<dbReference type="InterPro" id="IPR035906">
    <property type="entry name" value="MetI-like_sf"/>
</dbReference>
<dbReference type="Proteomes" id="UP001440984">
    <property type="component" value="Unassembled WGS sequence"/>
</dbReference>
<dbReference type="PROSITE" id="PS50928">
    <property type="entry name" value="ABC_TM1"/>
    <property type="match status" value="1"/>
</dbReference>
<keyword evidence="2 7" id="KW-0813">Transport</keyword>
<feature type="transmembrane region" description="Helical" evidence="7">
    <location>
        <begin position="136"/>
        <end position="157"/>
    </location>
</feature>
<feature type="transmembrane region" description="Helical" evidence="7">
    <location>
        <begin position="242"/>
        <end position="261"/>
    </location>
</feature>
<evidence type="ECO:0000256" key="5">
    <source>
        <dbReference type="ARBA" id="ARBA00022989"/>
    </source>
</evidence>
<evidence type="ECO:0000313" key="9">
    <source>
        <dbReference type="EMBL" id="MEQ0558507.1"/>
    </source>
</evidence>